<evidence type="ECO:0000259" key="6">
    <source>
        <dbReference type="PROSITE" id="PS50016"/>
    </source>
</evidence>
<feature type="region of interest" description="Disordered" evidence="5">
    <location>
        <begin position="794"/>
        <end position="903"/>
    </location>
</feature>
<dbReference type="PROSITE" id="PS01359">
    <property type="entry name" value="ZF_PHD_1"/>
    <property type="match status" value="1"/>
</dbReference>
<dbReference type="Proteomes" id="UP000076532">
    <property type="component" value="Unassembled WGS sequence"/>
</dbReference>
<feature type="compositionally biased region" description="Polar residues" evidence="5">
    <location>
        <begin position="215"/>
        <end position="225"/>
    </location>
</feature>
<keyword evidence="3" id="KW-0862">Zinc</keyword>
<evidence type="ECO:0000256" key="2">
    <source>
        <dbReference type="ARBA" id="ARBA00022771"/>
    </source>
</evidence>
<feature type="compositionally biased region" description="Polar residues" evidence="5">
    <location>
        <begin position="96"/>
        <end position="113"/>
    </location>
</feature>
<dbReference type="InterPro" id="IPR019787">
    <property type="entry name" value="Znf_PHD-finger"/>
</dbReference>
<dbReference type="InterPro" id="IPR013083">
    <property type="entry name" value="Znf_RING/FYVE/PHD"/>
</dbReference>
<feature type="compositionally biased region" description="Basic and acidic residues" evidence="5">
    <location>
        <begin position="21"/>
        <end position="43"/>
    </location>
</feature>
<keyword evidence="1" id="KW-0479">Metal-binding</keyword>
<feature type="compositionally biased region" description="Polar residues" evidence="5">
    <location>
        <begin position="9"/>
        <end position="19"/>
    </location>
</feature>
<protein>
    <recommendedName>
        <fullName evidence="6">PHD-type domain-containing protein</fullName>
    </recommendedName>
</protein>
<evidence type="ECO:0000256" key="1">
    <source>
        <dbReference type="ARBA" id="ARBA00022723"/>
    </source>
</evidence>
<dbReference type="InterPro" id="IPR019786">
    <property type="entry name" value="Zinc_finger_PHD-type_CS"/>
</dbReference>
<feature type="region of interest" description="Disordered" evidence="5">
    <location>
        <begin position="1"/>
        <end position="126"/>
    </location>
</feature>
<dbReference type="AlphaFoldDB" id="A0A166T9W1"/>
<feature type="region of interest" description="Disordered" evidence="5">
    <location>
        <begin position="413"/>
        <end position="451"/>
    </location>
</feature>
<dbReference type="STRING" id="436010.A0A166T9W1"/>
<dbReference type="InterPro" id="IPR011011">
    <property type="entry name" value="Znf_FYVE_PHD"/>
</dbReference>
<reference evidence="7 8" key="1">
    <citation type="journal article" date="2016" name="Mol. Biol. Evol.">
        <title>Comparative Genomics of Early-Diverging Mushroom-Forming Fungi Provides Insights into the Origins of Lignocellulose Decay Capabilities.</title>
        <authorList>
            <person name="Nagy L.G."/>
            <person name="Riley R."/>
            <person name="Tritt A."/>
            <person name="Adam C."/>
            <person name="Daum C."/>
            <person name="Floudas D."/>
            <person name="Sun H."/>
            <person name="Yadav J.S."/>
            <person name="Pangilinan J."/>
            <person name="Larsson K.H."/>
            <person name="Matsuura K."/>
            <person name="Barry K."/>
            <person name="Labutti K."/>
            <person name="Kuo R."/>
            <person name="Ohm R.A."/>
            <person name="Bhattacharya S.S."/>
            <person name="Shirouzu T."/>
            <person name="Yoshinaga Y."/>
            <person name="Martin F.M."/>
            <person name="Grigoriev I.V."/>
            <person name="Hibbett D.S."/>
        </authorList>
    </citation>
    <scope>NUCLEOTIDE SEQUENCE [LARGE SCALE GENOMIC DNA]</scope>
    <source>
        <strain evidence="7 8">CBS 109695</strain>
    </source>
</reference>
<accession>A0A166T9W1</accession>
<feature type="region of interest" description="Disordered" evidence="5">
    <location>
        <begin position="692"/>
        <end position="769"/>
    </location>
</feature>
<dbReference type="InterPro" id="IPR001965">
    <property type="entry name" value="Znf_PHD"/>
</dbReference>
<dbReference type="PROSITE" id="PS50016">
    <property type="entry name" value="ZF_PHD_2"/>
    <property type="match status" value="1"/>
</dbReference>
<feature type="compositionally biased region" description="Polar residues" evidence="5">
    <location>
        <begin position="157"/>
        <end position="177"/>
    </location>
</feature>
<feature type="compositionally biased region" description="Polar residues" evidence="5">
    <location>
        <begin position="185"/>
        <end position="200"/>
    </location>
</feature>
<feature type="domain" description="PHD-type" evidence="6">
    <location>
        <begin position="600"/>
        <end position="651"/>
    </location>
</feature>
<evidence type="ECO:0000256" key="5">
    <source>
        <dbReference type="SAM" id="MobiDB-lite"/>
    </source>
</evidence>
<sequence>MSTPHENRATTSNDVQKTPTRQRESGFFDREENSDRNSRHYQSERTMPFSSLPMALSGPQSTSSSRHYSHLPTPQSPKNAGSYLGAAPRTPESPIHTGSQSTYTPLTAPQLSHRTAPPQHDARTAYPPLQTHSLSRSQQILTPESSPVHERYISRNTSLASLNSTPPAGISKSSMSSLGPAPTLVPSSVTATPARSTLSSPFMAKASVADRTPKQHTPSSTSRQSAPVHVPDVFFAQPTPAPNSSLEPFATAPSSEIDRIRQETVDDNLTRLRQAENRRPDYLKRTKRSLNDTEQPFDPVLDFDDREGPYSGVGIMESPMKGRRLNLFQETSEESFEESLMTGGYERYRNANADWIHQPFPMPIALAEVEPVLTEKEAKKQRRLAAFGDLSSGVPPPSKLLPVDLDGRGRVLLDPRQETLSTQDFSPSKKKTPRRKKKSPEAPDLTPAPERLYVGTLPDWPDAQFPWSLRLEEQTSKLRATQEERLKWIEKFLDRDSDEEDEPEDEEILPSTMWGQVYEDAPMPSRRGRGKMIGLPASPGDGTRASMPGASRRRAFFPSDPADAKAALLSKRSVRMLSYRTQLRIMGGRAKTWEEDSDDDETCFCGGKHSGELVQCDACETWYHLGCIGVKSIKELGKEDDSWFCAKCVPPRTPSPELMAHSSEPTFVPTDERRTTTPSEFLFYQSLPFPASPASPWHSSRPPNTPVRGESRATFSSGSPVMGPGTHDTSSPPLSSRSVRVYTPAHESLGSDEAGFDPTSTPSRGITFGAPFATPKTALWSSRANGMFQTPLRAFEPSNRSHTGGLIESGGTPPSFSPYRHQAAYDESPVPRPVDPSRDGPKTSLSRRLLESPAFRIPYAHLPESPAMRSKPSGRQDTSDTAYMEGRGLGRPPTGPTSAGSAH</sequence>
<organism evidence="7 8">
    <name type="scientific">Athelia psychrophila</name>
    <dbReference type="NCBI Taxonomy" id="1759441"/>
    <lineage>
        <taxon>Eukaryota</taxon>
        <taxon>Fungi</taxon>
        <taxon>Dikarya</taxon>
        <taxon>Basidiomycota</taxon>
        <taxon>Agaricomycotina</taxon>
        <taxon>Agaricomycetes</taxon>
        <taxon>Agaricomycetidae</taxon>
        <taxon>Atheliales</taxon>
        <taxon>Atheliaceae</taxon>
        <taxon>Athelia</taxon>
    </lineage>
</organism>
<dbReference type="Gene3D" id="3.30.40.10">
    <property type="entry name" value="Zinc/RING finger domain, C3HC4 (zinc finger)"/>
    <property type="match status" value="1"/>
</dbReference>
<gene>
    <name evidence="7" type="ORF">FIBSPDRAFT_1038347</name>
</gene>
<proteinExistence type="predicted"/>
<feature type="region of interest" description="Disordered" evidence="5">
    <location>
        <begin position="157"/>
        <end position="228"/>
    </location>
</feature>
<dbReference type="SMART" id="SM00249">
    <property type="entry name" value="PHD"/>
    <property type="match status" value="1"/>
</dbReference>
<name>A0A166T9W1_9AGAM</name>
<keyword evidence="2 4" id="KW-0863">Zinc-finger</keyword>
<evidence type="ECO:0000313" key="7">
    <source>
        <dbReference type="EMBL" id="KZP30388.1"/>
    </source>
</evidence>
<feature type="compositionally biased region" description="Basic residues" evidence="5">
    <location>
        <begin position="428"/>
        <end position="438"/>
    </location>
</feature>
<feature type="compositionally biased region" description="Low complexity" evidence="5">
    <location>
        <begin position="730"/>
        <end position="741"/>
    </location>
</feature>
<feature type="compositionally biased region" description="Polar residues" evidence="5">
    <location>
        <begin position="58"/>
        <end position="79"/>
    </location>
</feature>
<keyword evidence="8" id="KW-1185">Reference proteome</keyword>
<feature type="region of interest" description="Disordered" evidence="5">
    <location>
        <begin position="523"/>
        <end position="548"/>
    </location>
</feature>
<evidence type="ECO:0000256" key="4">
    <source>
        <dbReference type="PROSITE-ProRule" id="PRU00146"/>
    </source>
</evidence>
<dbReference type="GO" id="GO:0008270">
    <property type="term" value="F:zinc ion binding"/>
    <property type="evidence" value="ECO:0007669"/>
    <property type="project" value="UniProtKB-KW"/>
</dbReference>
<dbReference type="SUPFAM" id="SSF57903">
    <property type="entry name" value="FYVE/PHD zinc finger"/>
    <property type="match status" value="1"/>
</dbReference>
<dbReference type="Pfam" id="PF00628">
    <property type="entry name" value="PHD"/>
    <property type="match status" value="1"/>
</dbReference>
<evidence type="ECO:0000256" key="3">
    <source>
        <dbReference type="ARBA" id="ARBA00022833"/>
    </source>
</evidence>
<dbReference type="OrthoDB" id="436852at2759"/>
<evidence type="ECO:0000313" key="8">
    <source>
        <dbReference type="Proteomes" id="UP000076532"/>
    </source>
</evidence>
<dbReference type="EMBL" id="KV417494">
    <property type="protein sequence ID" value="KZP30388.1"/>
    <property type="molecule type" value="Genomic_DNA"/>
</dbReference>